<sequence length="113" mass="11347">MAAAVALIGPAIGLATTASAAPPPDGAYVLTVTGSTNPAKASVGSWLDMNLSSCGESCVHADGDVGPVDLHPQGSMWSGTWGRGAKVWFDENSLAGGIDSADGVHVDTQMRHA</sequence>
<dbReference type="EMBL" id="CP126981">
    <property type="protein sequence ID" value="WIM89237.1"/>
    <property type="molecule type" value="Genomic_DNA"/>
</dbReference>
<evidence type="ECO:0000313" key="2">
    <source>
        <dbReference type="EMBL" id="WIM89237.1"/>
    </source>
</evidence>
<keyword evidence="3" id="KW-1185">Reference proteome</keyword>
<accession>A0ABY8W0G1</accession>
<evidence type="ECO:0000256" key="1">
    <source>
        <dbReference type="SAM" id="SignalP"/>
    </source>
</evidence>
<dbReference type="RefSeq" id="WP_285189903.1">
    <property type="nucleotide sequence ID" value="NZ_CP126981.1"/>
</dbReference>
<name>A0ABY8W0G1_9MYCO</name>
<feature type="chain" id="PRO_5046251659" evidence="1">
    <location>
        <begin position="21"/>
        <end position="113"/>
    </location>
</feature>
<gene>
    <name evidence="2" type="ORF">PT015_07265</name>
</gene>
<protein>
    <submittedName>
        <fullName evidence="2">Uncharacterized protein</fullName>
    </submittedName>
</protein>
<dbReference type="Proteomes" id="UP001236585">
    <property type="component" value="Chromosome"/>
</dbReference>
<evidence type="ECO:0000313" key="3">
    <source>
        <dbReference type="Proteomes" id="UP001236585"/>
    </source>
</evidence>
<proteinExistence type="predicted"/>
<keyword evidence="1" id="KW-0732">Signal</keyword>
<organism evidence="2 3">
    <name type="scientific">Candidatus Mycobacterium wuenschmannii</name>
    <dbReference type="NCBI Taxonomy" id="3027808"/>
    <lineage>
        <taxon>Bacteria</taxon>
        <taxon>Bacillati</taxon>
        <taxon>Actinomycetota</taxon>
        <taxon>Actinomycetes</taxon>
        <taxon>Mycobacteriales</taxon>
        <taxon>Mycobacteriaceae</taxon>
        <taxon>Mycobacterium</taxon>
    </lineage>
</organism>
<reference evidence="2 3" key="1">
    <citation type="journal article" date="2023" name="Microbiol. Resour. Announc.">
        <title>Complete Genome Sequence of Mycobacterium wuenschmanii, a novel Nontuberculous Mycobacterium Isolated from a captive population of Amazon Milk Frogs.</title>
        <authorList>
            <person name="Hicks J."/>
            <person name="Zeineldin M."/>
            <person name="Ward H."/>
            <person name="Wuenschmann A."/>
            <person name="Camp P."/>
            <person name="Farrell D."/>
            <person name="Lehman K."/>
            <person name="Thacker T."/>
            <person name="Cuthbert E."/>
        </authorList>
    </citation>
    <scope>NUCLEOTIDE SEQUENCE [LARGE SCALE GENOMIC DNA]</scope>
    <source>
        <strain evidence="2 3">Wuenschmanii</strain>
    </source>
</reference>
<feature type="signal peptide" evidence="1">
    <location>
        <begin position="1"/>
        <end position="20"/>
    </location>
</feature>